<feature type="compositionally biased region" description="Low complexity" evidence="5">
    <location>
        <begin position="54"/>
        <end position="64"/>
    </location>
</feature>
<reference evidence="8" key="1">
    <citation type="journal article" date="2021" name="BMC Genomics">
        <title>Chromosome-level genome assembly and manually-curated proteome of model necrotroph Parastagonospora nodorum Sn15 reveals a genome-wide trove of candidate effector homologs, and redundancy of virulence-related functions within an accessory chromosome.</title>
        <authorList>
            <person name="Bertazzoni S."/>
            <person name="Jones D.A.B."/>
            <person name="Phan H.T."/>
            <person name="Tan K.-C."/>
            <person name="Hane J.K."/>
        </authorList>
    </citation>
    <scope>NUCLEOTIDE SEQUENCE [LARGE SCALE GENOMIC DNA]</scope>
    <source>
        <strain evidence="8">SN15 / ATCC MYA-4574 / FGSC 10173)</strain>
    </source>
</reference>
<sequence length="431" mass="47945">SSHHLLPPPRVLLLVMDMSPTRMLRSSKQVPGPGLPDDGPNEDRMHRAGPADPPAQASTSQSAKAKGKRPVDHNRHGDESDDQSVIITGSGPAPARQQNPFMTPALTFAGHRNGHLARRIKRQEKRHSDELRRMSAVLSQCQGELAAARQESRLYQDELVTARQELGIYQDALVTARQESGDYQDELAAARQESGDYQDELAVARQDLGLYQDALAAARQESSDYQDALAAARQESGDSQDELAAARQESSDYQDELAAARQELGDYHDELAAADEEFSIMQTNIRETQFHHSVQRCQDCAGKIEDSDIYVYDHCGAFRCGKCVRQHGEIACLQHEELGPQGMHRVYGGLECTLGTCEESEDPRRLHDLPCGHPVCMPCALKWVQYRDDPPRFQPMYHCPLCLTSLPSDQLALHPTLVHRANDEDARRTVA</sequence>
<dbReference type="PROSITE" id="PS00518">
    <property type="entry name" value="ZF_RING_1"/>
    <property type="match status" value="1"/>
</dbReference>
<dbReference type="PROSITE" id="PS50089">
    <property type="entry name" value="ZF_RING_2"/>
    <property type="match status" value="1"/>
</dbReference>
<dbReference type="VEuPathDB" id="FungiDB:JI435_163100"/>
<keyword evidence="1" id="KW-0479">Metal-binding</keyword>
<accession>A0A7U2ID34</accession>
<dbReference type="CDD" id="cd16449">
    <property type="entry name" value="RING-HC"/>
    <property type="match status" value="1"/>
</dbReference>
<dbReference type="GO" id="GO:0008270">
    <property type="term" value="F:zinc ion binding"/>
    <property type="evidence" value="ECO:0007669"/>
    <property type="project" value="UniProtKB-KW"/>
</dbReference>
<evidence type="ECO:0000313" key="7">
    <source>
        <dbReference type="EMBL" id="QRD07627.1"/>
    </source>
</evidence>
<evidence type="ECO:0000313" key="8">
    <source>
        <dbReference type="Proteomes" id="UP000663193"/>
    </source>
</evidence>
<dbReference type="Gene3D" id="3.30.40.10">
    <property type="entry name" value="Zinc/RING finger domain, C3HC4 (zinc finger)"/>
    <property type="match status" value="1"/>
</dbReference>
<dbReference type="InterPro" id="IPR001841">
    <property type="entry name" value="Znf_RING"/>
</dbReference>
<proteinExistence type="predicted"/>
<dbReference type="AlphaFoldDB" id="A0A7U2ID34"/>
<organism evidence="7 8">
    <name type="scientific">Phaeosphaeria nodorum (strain SN15 / ATCC MYA-4574 / FGSC 10173)</name>
    <name type="common">Glume blotch fungus</name>
    <name type="synonym">Parastagonospora nodorum</name>
    <dbReference type="NCBI Taxonomy" id="321614"/>
    <lineage>
        <taxon>Eukaryota</taxon>
        <taxon>Fungi</taxon>
        <taxon>Dikarya</taxon>
        <taxon>Ascomycota</taxon>
        <taxon>Pezizomycotina</taxon>
        <taxon>Dothideomycetes</taxon>
        <taxon>Pleosporomycetidae</taxon>
        <taxon>Pleosporales</taxon>
        <taxon>Pleosporineae</taxon>
        <taxon>Phaeosphaeriaceae</taxon>
        <taxon>Parastagonospora</taxon>
    </lineage>
</organism>
<keyword evidence="2 4" id="KW-0863">Zinc-finger</keyword>
<evidence type="ECO:0000256" key="1">
    <source>
        <dbReference type="ARBA" id="ARBA00022723"/>
    </source>
</evidence>
<protein>
    <recommendedName>
        <fullName evidence="6">RING-type domain-containing protein</fullName>
    </recommendedName>
</protein>
<dbReference type="InterPro" id="IPR017907">
    <property type="entry name" value="Znf_RING_CS"/>
</dbReference>
<dbReference type="EMBL" id="CP069045">
    <property type="protein sequence ID" value="QRD07627.1"/>
    <property type="molecule type" value="Genomic_DNA"/>
</dbReference>
<feature type="region of interest" description="Disordered" evidence="5">
    <location>
        <begin position="232"/>
        <end position="252"/>
    </location>
</feature>
<feature type="domain" description="RING-type" evidence="6">
    <location>
        <begin position="357"/>
        <end position="402"/>
    </location>
</feature>
<evidence type="ECO:0000256" key="3">
    <source>
        <dbReference type="ARBA" id="ARBA00022833"/>
    </source>
</evidence>
<feature type="region of interest" description="Disordered" evidence="5">
    <location>
        <begin position="22"/>
        <end position="99"/>
    </location>
</feature>
<dbReference type="OrthoDB" id="9908496at2759"/>
<feature type="non-terminal residue" evidence="7">
    <location>
        <position position="1"/>
    </location>
</feature>
<gene>
    <name evidence="7" type="ORF">JI435_163100</name>
</gene>
<name>A0A7U2ID34_PHANO</name>
<keyword evidence="8" id="KW-1185">Reference proteome</keyword>
<evidence type="ECO:0000259" key="6">
    <source>
        <dbReference type="PROSITE" id="PS50089"/>
    </source>
</evidence>
<dbReference type="Proteomes" id="UP000663193">
    <property type="component" value="Chromosome 23"/>
</dbReference>
<evidence type="ECO:0000256" key="4">
    <source>
        <dbReference type="PROSITE-ProRule" id="PRU00175"/>
    </source>
</evidence>
<keyword evidence="3" id="KW-0862">Zinc</keyword>
<evidence type="ECO:0000256" key="2">
    <source>
        <dbReference type="ARBA" id="ARBA00022771"/>
    </source>
</evidence>
<dbReference type="SUPFAM" id="SSF57850">
    <property type="entry name" value="RING/U-box"/>
    <property type="match status" value="1"/>
</dbReference>
<dbReference type="SUPFAM" id="SSF57997">
    <property type="entry name" value="Tropomyosin"/>
    <property type="match status" value="1"/>
</dbReference>
<feature type="compositionally biased region" description="Basic and acidic residues" evidence="5">
    <location>
        <begin position="69"/>
        <end position="78"/>
    </location>
</feature>
<evidence type="ECO:0000256" key="5">
    <source>
        <dbReference type="SAM" id="MobiDB-lite"/>
    </source>
</evidence>
<dbReference type="InterPro" id="IPR013083">
    <property type="entry name" value="Znf_RING/FYVE/PHD"/>
</dbReference>